<protein>
    <submittedName>
        <fullName evidence="1">Unannotated protein</fullName>
    </submittedName>
</protein>
<dbReference type="InterPro" id="IPR043519">
    <property type="entry name" value="NT_sf"/>
</dbReference>
<organism evidence="1">
    <name type="scientific">freshwater metagenome</name>
    <dbReference type="NCBI Taxonomy" id="449393"/>
    <lineage>
        <taxon>unclassified sequences</taxon>
        <taxon>metagenomes</taxon>
        <taxon>ecological metagenomes</taxon>
    </lineage>
</organism>
<sequence>MSGLRLVDRIVAIGAALDGAGLPHAFGGALALAWCTQRARGTIDIDVNVFVPADRADDVLAALPVGVRCDEPARRQLLDTGQARLWWDGTPVDVFLDTTEFHRQAALRTRRERFAEHEVAFLGCSDLAVFKAFFDRTKDWADLEEMVAAGTLDVERVAGTLVRYLGPDDHRVARLLSLTEPGA</sequence>
<proteinExistence type="predicted"/>
<reference evidence="1" key="1">
    <citation type="submission" date="2020-05" db="EMBL/GenBank/DDBJ databases">
        <authorList>
            <person name="Chiriac C."/>
            <person name="Salcher M."/>
            <person name="Ghai R."/>
            <person name="Kavagutti S V."/>
        </authorList>
    </citation>
    <scope>NUCLEOTIDE SEQUENCE</scope>
</reference>
<dbReference type="SUPFAM" id="SSF81301">
    <property type="entry name" value="Nucleotidyltransferase"/>
    <property type="match status" value="1"/>
</dbReference>
<accession>A0A6J6FY14</accession>
<gene>
    <name evidence="1" type="ORF">UFOPK1493_03823</name>
</gene>
<evidence type="ECO:0000313" key="1">
    <source>
        <dbReference type="EMBL" id="CAB4592589.1"/>
    </source>
</evidence>
<name>A0A6J6FY14_9ZZZZ</name>
<dbReference type="AlphaFoldDB" id="A0A6J6FY14"/>
<dbReference type="EMBL" id="CAEZSR010000243">
    <property type="protein sequence ID" value="CAB4592589.1"/>
    <property type="molecule type" value="Genomic_DNA"/>
</dbReference>